<keyword evidence="1" id="KW-0812">Transmembrane</keyword>
<feature type="transmembrane region" description="Helical" evidence="1">
    <location>
        <begin position="386"/>
        <end position="406"/>
    </location>
</feature>
<dbReference type="InterPro" id="IPR018702">
    <property type="entry name" value="DUF2207"/>
</dbReference>
<evidence type="ECO:0000259" key="2">
    <source>
        <dbReference type="Pfam" id="PF09972"/>
    </source>
</evidence>
<dbReference type="EMBL" id="UINC01016968">
    <property type="protein sequence ID" value="SVA70238.1"/>
    <property type="molecule type" value="Genomic_DNA"/>
</dbReference>
<feature type="transmembrane region" description="Helical" evidence="1">
    <location>
        <begin position="412"/>
        <end position="434"/>
    </location>
</feature>
<evidence type="ECO:0008006" key="5">
    <source>
        <dbReference type="Google" id="ProtNLM"/>
    </source>
</evidence>
<protein>
    <recommendedName>
        <fullName evidence="5">DUF2207 domain-containing protein</fullName>
    </recommendedName>
</protein>
<accession>A0A381XZR9</accession>
<dbReference type="Pfam" id="PF09972">
    <property type="entry name" value="DUF2207"/>
    <property type="match status" value="1"/>
</dbReference>
<feature type="domain" description="Predicted membrane protein YciQ-like C-terminal" evidence="3">
    <location>
        <begin position="283"/>
        <end position="449"/>
    </location>
</feature>
<evidence type="ECO:0000259" key="3">
    <source>
        <dbReference type="Pfam" id="PF20990"/>
    </source>
</evidence>
<sequence length="580" mass="62252">MMPITIRSLVHSIFTASVLLAAAAIHPPETVSAQEKVYEIARLRASLEVRPDGSYRIREEITYDFQVGSFTFAERDIPLSNIDGVGRVTVGSPDVEITEVEQEEEGNSWRTRWEFPPSTGLVTFVLDYEMRGALREVDETNEVLWRVLGDDWDVPFREVETEISIPTSFSLSSADLTLDPPEISSVRTLGSDLVARFVPGPLRAGRAYQVKVSFPKVMDGRAVGLARTENQALLAAILSLVLFPVSGGIAAFLRRGPRLPVRRQTHVGMDLPTASVLLNLGSSTSELAFPATLFDLADRGVVSLERVDRKKGFFTRQKVLLHRNDESDEVLTPFEAAFLTELGKSEHLEDFATKGTKFRNAAMKEVQASLVESGYLMDLRSESRRLALLAVAVGVLAIATFVAGAIMGNPWLMAVAGSGLGIALATALVASVRFSRSDPGAERLAELKGYLEGVREELKQKLKRSPIEAAEFIFSSLPWLTLDPEYTGSEGQHLARLLKKEARELRTPLWALDRTKSFEEAAAKHSAAYAAYLPFTNITGATFGAVAPFAGDGGVGGAAGGGVGGAAGGGAAGGGGGGAG</sequence>
<organism evidence="4">
    <name type="scientific">marine metagenome</name>
    <dbReference type="NCBI Taxonomy" id="408172"/>
    <lineage>
        <taxon>unclassified sequences</taxon>
        <taxon>metagenomes</taxon>
        <taxon>ecological metagenomes</taxon>
    </lineage>
</organism>
<keyword evidence="1" id="KW-1133">Transmembrane helix</keyword>
<reference evidence="4" key="1">
    <citation type="submission" date="2018-05" db="EMBL/GenBank/DDBJ databases">
        <authorList>
            <person name="Lanie J.A."/>
            <person name="Ng W.-L."/>
            <person name="Kazmierczak K.M."/>
            <person name="Andrzejewski T.M."/>
            <person name="Davidsen T.M."/>
            <person name="Wayne K.J."/>
            <person name="Tettelin H."/>
            <person name="Glass J.I."/>
            <person name="Rusch D."/>
            <person name="Podicherti R."/>
            <person name="Tsui H.-C.T."/>
            <person name="Winkler M.E."/>
        </authorList>
    </citation>
    <scope>NUCLEOTIDE SEQUENCE</scope>
</reference>
<evidence type="ECO:0000256" key="1">
    <source>
        <dbReference type="SAM" id="Phobius"/>
    </source>
</evidence>
<feature type="transmembrane region" description="Helical" evidence="1">
    <location>
        <begin position="232"/>
        <end position="253"/>
    </location>
</feature>
<feature type="domain" description="DUF2207" evidence="2">
    <location>
        <begin position="40"/>
        <end position="168"/>
    </location>
</feature>
<dbReference type="InterPro" id="IPR048389">
    <property type="entry name" value="YciQ-like_C"/>
</dbReference>
<gene>
    <name evidence="4" type="ORF">METZ01_LOCUS123092</name>
</gene>
<dbReference type="Pfam" id="PF20990">
    <property type="entry name" value="DUF2207_C"/>
    <property type="match status" value="1"/>
</dbReference>
<name>A0A381XZR9_9ZZZZ</name>
<evidence type="ECO:0000313" key="4">
    <source>
        <dbReference type="EMBL" id="SVA70238.1"/>
    </source>
</evidence>
<keyword evidence="1" id="KW-0472">Membrane</keyword>
<proteinExistence type="predicted"/>
<dbReference type="AlphaFoldDB" id="A0A381XZR9"/>